<evidence type="ECO:0000313" key="5">
    <source>
        <dbReference type="Proteomes" id="UP000661715"/>
    </source>
</evidence>
<reference evidence="4 5" key="1">
    <citation type="journal article" date="2020" name="Microbiol. Res.">
        <title>Flavobacterium pokkalii sp. nov., a novel plant growth promoting native rhizobacteria isolated from pokkali rice grown in coastal saline affected agricultural regions of southern India, Kerala.</title>
        <authorList>
            <person name="Menon R.R."/>
            <person name="Kumari S."/>
            <person name="Viver T."/>
            <person name="Rameshkumar N."/>
        </authorList>
    </citation>
    <scope>NUCLEOTIDE SEQUENCE [LARGE SCALE GENOMIC DNA]</scope>
    <source>
        <strain evidence="4 5">L1I52</strain>
    </source>
</reference>
<dbReference type="InterPro" id="IPR026444">
    <property type="entry name" value="Secre_tail"/>
</dbReference>
<dbReference type="RefSeq" id="WP_055094105.1">
    <property type="nucleotide sequence ID" value="NZ_NASZ01000001.1"/>
</dbReference>
<evidence type="ECO:0000256" key="1">
    <source>
        <dbReference type="ARBA" id="ARBA00022729"/>
    </source>
</evidence>
<proteinExistence type="predicted"/>
<keyword evidence="1 2" id="KW-0732">Signal</keyword>
<dbReference type="EMBL" id="NASZ01000001">
    <property type="protein sequence ID" value="MBD0723933.1"/>
    <property type="molecule type" value="Genomic_DNA"/>
</dbReference>
<protein>
    <submittedName>
        <fullName evidence="4">Secretion protein</fullName>
    </submittedName>
</protein>
<keyword evidence="5" id="KW-1185">Reference proteome</keyword>
<gene>
    <name evidence="4" type="ORF">B6A10_01930</name>
</gene>
<organism evidence="4 5">
    <name type="scientific">Flavobacterium pokkalii</name>
    <dbReference type="NCBI Taxonomy" id="1940408"/>
    <lineage>
        <taxon>Bacteria</taxon>
        <taxon>Pseudomonadati</taxon>
        <taxon>Bacteroidota</taxon>
        <taxon>Flavobacteriia</taxon>
        <taxon>Flavobacteriales</taxon>
        <taxon>Flavobacteriaceae</taxon>
        <taxon>Flavobacterium</taxon>
    </lineage>
</organism>
<dbReference type="NCBIfam" id="TIGR04183">
    <property type="entry name" value="Por_Secre_tail"/>
    <property type="match status" value="1"/>
</dbReference>
<evidence type="ECO:0000259" key="3">
    <source>
        <dbReference type="Pfam" id="PF18962"/>
    </source>
</evidence>
<sequence>MKKNYLYSILLMVFFCSLSLKAQESKQLQNPNAPSVIEGLNLYPNPVNTGKVTISTKNDGDKEIIIFDLLGKQVLQTRLSSREQLNVSNLFPGVYIIKINEDNATATRKLIIR</sequence>
<evidence type="ECO:0000313" key="4">
    <source>
        <dbReference type="EMBL" id="MBD0723933.1"/>
    </source>
</evidence>
<name>A0ABR7UP02_9FLAO</name>
<dbReference type="Pfam" id="PF18962">
    <property type="entry name" value="Por_Secre_tail"/>
    <property type="match status" value="1"/>
</dbReference>
<feature type="signal peptide" evidence="2">
    <location>
        <begin position="1"/>
        <end position="22"/>
    </location>
</feature>
<evidence type="ECO:0000256" key="2">
    <source>
        <dbReference type="SAM" id="SignalP"/>
    </source>
</evidence>
<feature type="domain" description="Secretion system C-terminal sorting" evidence="3">
    <location>
        <begin position="42"/>
        <end position="112"/>
    </location>
</feature>
<accession>A0ABR7UP02</accession>
<feature type="chain" id="PRO_5046739632" evidence="2">
    <location>
        <begin position="23"/>
        <end position="113"/>
    </location>
</feature>
<comment type="caution">
    <text evidence="4">The sequence shown here is derived from an EMBL/GenBank/DDBJ whole genome shotgun (WGS) entry which is preliminary data.</text>
</comment>
<dbReference type="Proteomes" id="UP000661715">
    <property type="component" value="Unassembled WGS sequence"/>
</dbReference>